<organism evidence="1 2">
    <name type="scientific">Ectopseudomonas mendocina S5.2</name>
    <dbReference type="NCBI Taxonomy" id="1225174"/>
    <lineage>
        <taxon>Bacteria</taxon>
        <taxon>Pseudomonadati</taxon>
        <taxon>Pseudomonadota</taxon>
        <taxon>Gammaproteobacteria</taxon>
        <taxon>Pseudomonadales</taxon>
        <taxon>Pseudomonadaceae</taxon>
        <taxon>Ectopseudomonas</taxon>
    </lineage>
</organism>
<evidence type="ECO:0000313" key="2">
    <source>
        <dbReference type="Proteomes" id="UP000028530"/>
    </source>
</evidence>
<protein>
    <submittedName>
        <fullName evidence="1">Uncharacterized protein</fullName>
    </submittedName>
</protein>
<dbReference type="Proteomes" id="UP000028530">
    <property type="component" value="Chromosome"/>
</dbReference>
<accession>A0ABM5VRX5</accession>
<dbReference type="EMBL" id="CP013124">
    <property type="protein sequence ID" value="ALN17554.1"/>
    <property type="molecule type" value="Genomic_DNA"/>
</dbReference>
<name>A0ABM5VRX5_ECTME</name>
<proteinExistence type="predicted"/>
<sequence length="139" mass="14473">MTGSADTAGTHAVGAIFGDTIQTNTVSTTFCNTVRANPISATFCNTIQTNAISATFCNTVRANAISTIFGYAETLQSTLGTAFGYAVRADAICAIFSDYRGCRLLSVDLRQGESTGGQSGNNEAGEDLLFHVRSPEGGK</sequence>
<keyword evidence="2" id="KW-1185">Reference proteome</keyword>
<gene>
    <name evidence="1" type="ORF">DW68_002610</name>
</gene>
<evidence type="ECO:0000313" key="1">
    <source>
        <dbReference type="EMBL" id="ALN17554.1"/>
    </source>
</evidence>
<reference evidence="1 2" key="1">
    <citation type="submission" date="2015-11" db="EMBL/GenBank/DDBJ databases">
        <authorList>
            <person name="Chong T.M."/>
            <person name="Chan K.G."/>
            <person name="Dessaux Y."/>
        </authorList>
    </citation>
    <scope>NUCLEOTIDE SEQUENCE [LARGE SCALE GENOMIC DNA]</scope>
    <source>
        <strain evidence="1 2">S5.2</strain>
    </source>
</reference>